<name>A0A517TSM7_9BACT</name>
<organism evidence="2 3">
    <name type="scientific">Lacipirellula limnantheis</name>
    <dbReference type="NCBI Taxonomy" id="2528024"/>
    <lineage>
        <taxon>Bacteria</taxon>
        <taxon>Pseudomonadati</taxon>
        <taxon>Planctomycetota</taxon>
        <taxon>Planctomycetia</taxon>
        <taxon>Pirellulales</taxon>
        <taxon>Lacipirellulaceae</taxon>
        <taxon>Lacipirellula</taxon>
    </lineage>
</organism>
<accession>A0A517TSM7</accession>
<evidence type="ECO:0000313" key="2">
    <source>
        <dbReference type="EMBL" id="QDT71375.1"/>
    </source>
</evidence>
<keyword evidence="3" id="KW-1185">Reference proteome</keyword>
<evidence type="ECO:0000313" key="3">
    <source>
        <dbReference type="Proteomes" id="UP000317909"/>
    </source>
</evidence>
<dbReference type="RefSeq" id="WP_168206628.1">
    <property type="nucleotide sequence ID" value="NZ_CP036339.1"/>
</dbReference>
<dbReference type="Proteomes" id="UP000317909">
    <property type="component" value="Chromosome"/>
</dbReference>
<dbReference type="EMBL" id="CP036339">
    <property type="protein sequence ID" value="QDT71375.1"/>
    <property type="molecule type" value="Genomic_DNA"/>
</dbReference>
<sequence>MSEPTPLGSERAMQIVAENKLRAAIEAGEFDNLPGLGKPSPLIDEPYDPFWWLRRKLRQENLPADPRDGWQR</sequence>
<dbReference type="Pfam" id="PF09350">
    <property type="entry name" value="DJC28_CD"/>
    <property type="match status" value="1"/>
</dbReference>
<protein>
    <recommendedName>
        <fullName evidence="1">DnaJ homologue subfamily C member 28 conserved domain-containing protein</fullName>
    </recommendedName>
</protein>
<reference evidence="2 3" key="1">
    <citation type="submission" date="2019-02" db="EMBL/GenBank/DDBJ databases">
        <title>Deep-cultivation of Planctomycetes and their phenomic and genomic characterization uncovers novel biology.</title>
        <authorList>
            <person name="Wiegand S."/>
            <person name="Jogler M."/>
            <person name="Boedeker C."/>
            <person name="Pinto D."/>
            <person name="Vollmers J."/>
            <person name="Rivas-Marin E."/>
            <person name="Kohn T."/>
            <person name="Peeters S.H."/>
            <person name="Heuer A."/>
            <person name="Rast P."/>
            <person name="Oberbeckmann S."/>
            <person name="Bunk B."/>
            <person name="Jeske O."/>
            <person name="Meyerdierks A."/>
            <person name="Storesund J.E."/>
            <person name="Kallscheuer N."/>
            <person name="Luecker S."/>
            <person name="Lage O.M."/>
            <person name="Pohl T."/>
            <person name="Merkel B.J."/>
            <person name="Hornburger P."/>
            <person name="Mueller R.-W."/>
            <person name="Bruemmer F."/>
            <person name="Labrenz M."/>
            <person name="Spormann A.M."/>
            <person name="Op den Camp H."/>
            <person name="Overmann J."/>
            <person name="Amann R."/>
            <person name="Jetten M.S.M."/>
            <person name="Mascher T."/>
            <person name="Medema M.H."/>
            <person name="Devos D.P."/>
            <person name="Kaster A.-K."/>
            <person name="Ovreas L."/>
            <person name="Rohde M."/>
            <person name="Galperin M.Y."/>
            <person name="Jogler C."/>
        </authorList>
    </citation>
    <scope>NUCLEOTIDE SEQUENCE [LARGE SCALE GENOMIC DNA]</scope>
    <source>
        <strain evidence="2 3">I41</strain>
    </source>
</reference>
<dbReference type="AlphaFoldDB" id="A0A517TSM7"/>
<feature type="domain" description="DnaJ homologue subfamily C member 28 conserved" evidence="1">
    <location>
        <begin position="16"/>
        <end position="62"/>
    </location>
</feature>
<dbReference type="KEGG" id="llh:I41_05320"/>
<gene>
    <name evidence="2" type="ORF">I41_05320</name>
</gene>
<proteinExistence type="predicted"/>
<evidence type="ECO:0000259" key="1">
    <source>
        <dbReference type="Pfam" id="PF09350"/>
    </source>
</evidence>
<dbReference type="InterPro" id="IPR018961">
    <property type="entry name" value="DnaJ_homolog_subfam-C_membr-28"/>
</dbReference>